<gene>
    <name evidence="2" type="ORF">MATL_G00153770</name>
</gene>
<feature type="region of interest" description="Disordered" evidence="1">
    <location>
        <begin position="1"/>
        <end position="202"/>
    </location>
</feature>
<organism evidence="2 3">
    <name type="scientific">Megalops atlanticus</name>
    <name type="common">Tarpon</name>
    <name type="synonym">Clupea gigantea</name>
    <dbReference type="NCBI Taxonomy" id="7932"/>
    <lineage>
        <taxon>Eukaryota</taxon>
        <taxon>Metazoa</taxon>
        <taxon>Chordata</taxon>
        <taxon>Craniata</taxon>
        <taxon>Vertebrata</taxon>
        <taxon>Euteleostomi</taxon>
        <taxon>Actinopterygii</taxon>
        <taxon>Neopterygii</taxon>
        <taxon>Teleostei</taxon>
        <taxon>Elopiformes</taxon>
        <taxon>Megalopidae</taxon>
        <taxon>Megalops</taxon>
    </lineage>
</organism>
<evidence type="ECO:0000313" key="3">
    <source>
        <dbReference type="Proteomes" id="UP001046870"/>
    </source>
</evidence>
<name>A0A9D3PT90_MEGAT</name>
<feature type="compositionally biased region" description="Basic and acidic residues" evidence="1">
    <location>
        <begin position="121"/>
        <end position="142"/>
    </location>
</feature>
<feature type="compositionally biased region" description="Basic residues" evidence="1">
    <location>
        <begin position="283"/>
        <end position="292"/>
    </location>
</feature>
<feature type="compositionally biased region" description="Low complexity" evidence="1">
    <location>
        <begin position="183"/>
        <end position="202"/>
    </location>
</feature>
<accession>A0A9D3PT90</accession>
<feature type="compositionally biased region" description="Basic residues" evidence="1">
    <location>
        <begin position="69"/>
        <end position="78"/>
    </location>
</feature>
<comment type="caution">
    <text evidence="2">The sequence shown here is derived from an EMBL/GenBank/DDBJ whole genome shotgun (WGS) entry which is preliminary data.</text>
</comment>
<dbReference type="EMBL" id="JAFDVH010000012">
    <property type="protein sequence ID" value="KAG7467438.1"/>
    <property type="molecule type" value="Genomic_DNA"/>
</dbReference>
<evidence type="ECO:0000313" key="2">
    <source>
        <dbReference type="EMBL" id="KAG7467438.1"/>
    </source>
</evidence>
<keyword evidence="3" id="KW-1185">Reference proteome</keyword>
<sequence>MVSVTLPVADDAGNTARCFRQGHRSLERAGPAEPPLHPGLQPDDAQGRRPEAGAVAGRAERHAADVRARPARHHRRPPRGAGGDAPAHHRHHHQTRGSQGRGLLPLHVRHPAGGHAGGADLPDRHSDSERGGEQDGAERDAGHPVLPVRPAPEGAAGAVEEGVGAGPGGRRGLVRPAGGPGDRGAAAGPRGAQPHAGGVPAAHLGRAAGRRGLLHLRVPLPLRGQQERRGLPHHLRSAPTPDDLQDDAAGGDRGQLHGAGAAPSGDRLERGGGQPHARPARDHVHRAGRRGHPGGQHPDHAGCAAQGQVRQVPGAPPRPGGAHLHLHEHQVGDSPGHPHLSDQRCHAAPRLHVHLPVQVRAAQGQLICSEEAAGSENLSFTWPR</sequence>
<feature type="compositionally biased region" description="Basic and acidic residues" evidence="1">
    <location>
        <begin position="58"/>
        <end position="68"/>
    </location>
</feature>
<evidence type="ECO:0000256" key="1">
    <source>
        <dbReference type="SAM" id="MobiDB-lite"/>
    </source>
</evidence>
<feature type="compositionally biased region" description="Low complexity" evidence="1">
    <location>
        <begin position="151"/>
        <end position="162"/>
    </location>
</feature>
<proteinExistence type="predicted"/>
<reference evidence="2" key="1">
    <citation type="submission" date="2021-01" db="EMBL/GenBank/DDBJ databases">
        <authorList>
            <person name="Zahm M."/>
            <person name="Roques C."/>
            <person name="Cabau C."/>
            <person name="Klopp C."/>
            <person name="Donnadieu C."/>
            <person name="Jouanno E."/>
            <person name="Lampietro C."/>
            <person name="Louis A."/>
            <person name="Herpin A."/>
            <person name="Echchiki A."/>
            <person name="Berthelot C."/>
            <person name="Parey E."/>
            <person name="Roest-Crollius H."/>
            <person name="Braasch I."/>
            <person name="Postlethwait J."/>
            <person name="Bobe J."/>
            <person name="Montfort J."/>
            <person name="Bouchez O."/>
            <person name="Begum T."/>
            <person name="Mejri S."/>
            <person name="Adams A."/>
            <person name="Chen W.-J."/>
            <person name="Guiguen Y."/>
        </authorList>
    </citation>
    <scope>NUCLEOTIDE SEQUENCE</scope>
    <source>
        <strain evidence="2">YG-15Mar2019-1</strain>
        <tissue evidence="2">Brain</tissue>
    </source>
</reference>
<dbReference type="AlphaFoldDB" id="A0A9D3PT90"/>
<dbReference type="Proteomes" id="UP001046870">
    <property type="component" value="Chromosome 12"/>
</dbReference>
<feature type="region of interest" description="Disordered" evidence="1">
    <location>
        <begin position="223"/>
        <end position="343"/>
    </location>
</feature>
<protein>
    <submittedName>
        <fullName evidence="2">Uncharacterized protein</fullName>
    </submittedName>
</protein>